<accession>A0AAD9DFN2</accession>
<keyword evidence="1" id="KW-1133">Transmembrane helix</keyword>
<sequence>MDRLCSIVIPFVLNLYHYISKLYTYSLTQTSLLWHYKGIHFTAGVGLLNVVLGAFLTCERHPNERMRLVVPTRARRLLFVCEGDVNAVICNPWMIICPFIHPNVHQRNLGKLEEEEVEQLDRSYCTALKALDGVQINVRGTPQEFRAALSDSSSQRRAINKKILEESKENSIDPDVRAAYEQVKTLEKRSIKYQRLEEKKKRRGHERRGRLVVERWIFSVGSFRAKKYHNIDLHLNYSANTCVQDCVGALPCGDIVESWDEVFSDKKT</sequence>
<dbReference type="Proteomes" id="UP001224775">
    <property type="component" value="Unassembled WGS sequence"/>
</dbReference>
<evidence type="ECO:0000313" key="2">
    <source>
        <dbReference type="EMBL" id="KAK1744449.1"/>
    </source>
</evidence>
<evidence type="ECO:0000313" key="3">
    <source>
        <dbReference type="Proteomes" id="UP001224775"/>
    </source>
</evidence>
<keyword evidence="1" id="KW-0472">Membrane</keyword>
<keyword evidence="1" id="KW-0812">Transmembrane</keyword>
<dbReference type="AlphaFoldDB" id="A0AAD9DFN2"/>
<keyword evidence="3" id="KW-1185">Reference proteome</keyword>
<feature type="transmembrane region" description="Helical" evidence="1">
    <location>
        <begin position="7"/>
        <end position="26"/>
    </location>
</feature>
<reference evidence="2" key="1">
    <citation type="submission" date="2023-06" db="EMBL/GenBank/DDBJ databases">
        <title>Survivors Of The Sea: Transcriptome response of Skeletonema marinoi to long-term dormancy.</title>
        <authorList>
            <person name="Pinder M.I.M."/>
            <person name="Kourtchenko O."/>
            <person name="Robertson E.K."/>
            <person name="Larsson T."/>
            <person name="Maumus F."/>
            <person name="Osuna-Cruz C.M."/>
            <person name="Vancaester E."/>
            <person name="Stenow R."/>
            <person name="Vandepoele K."/>
            <person name="Ploug H."/>
            <person name="Bruchert V."/>
            <person name="Godhe A."/>
            <person name="Topel M."/>
        </authorList>
    </citation>
    <scope>NUCLEOTIDE SEQUENCE</scope>
    <source>
        <strain evidence="2">R05AC</strain>
    </source>
</reference>
<dbReference type="EMBL" id="JATAAI010000007">
    <property type="protein sequence ID" value="KAK1744449.1"/>
    <property type="molecule type" value="Genomic_DNA"/>
</dbReference>
<comment type="caution">
    <text evidence="2">The sequence shown here is derived from an EMBL/GenBank/DDBJ whole genome shotgun (WGS) entry which is preliminary data.</text>
</comment>
<protein>
    <submittedName>
        <fullName evidence="2">Uncharacterized protein</fullName>
    </submittedName>
</protein>
<gene>
    <name evidence="2" type="ORF">QTG54_004982</name>
</gene>
<evidence type="ECO:0000256" key="1">
    <source>
        <dbReference type="SAM" id="Phobius"/>
    </source>
</evidence>
<organism evidence="2 3">
    <name type="scientific">Skeletonema marinoi</name>
    <dbReference type="NCBI Taxonomy" id="267567"/>
    <lineage>
        <taxon>Eukaryota</taxon>
        <taxon>Sar</taxon>
        <taxon>Stramenopiles</taxon>
        <taxon>Ochrophyta</taxon>
        <taxon>Bacillariophyta</taxon>
        <taxon>Coscinodiscophyceae</taxon>
        <taxon>Thalassiosirophycidae</taxon>
        <taxon>Thalassiosirales</taxon>
        <taxon>Skeletonemataceae</taxon>
        <taxon>Skeletonema</taxon>
        <taxon>Skeletonema marinoi-dohrnii complex</taxon>
    </lineage>
</organism>
<name>A0AAD9DFN2_9STRA</name>
<proteinExistence type="predicted"/>
<feature type="transmembrane region" description="Helical" evidence="1">
    <location>
        <begin position="38"/>
        <end position="58"/>
    </location>
</feature>